<dbReference type="EMBL" id="JANHOG010000008">
    <property type="protein sequence ID" value="KAJ3559808.1"/>
    <property type="molecule type" value="Genomic_DNA"/>
</dbReference>
<proteinExistence type="predicted"/>
<dbReference type="Proteomes" id="UP001148662">
    <property type="component" value="Unassembled WGS sequence"/>
</dbReference>
<name>A0ACC1TFH1_9APHY</name>
<comment type="caution">
    <text evidence="1">The sequence shown here is derived from an EMBL/GenBank/DDBJ whole genome shotgun (WGS) entry which is preliminary data.</text>
</comment>
<gene>
    <name evidence="1" type="ORF">NM688_g117</name>
</gene>
<protein>
    <submittedName>
        <fullName evidence="1">Uncharacterized protein</fullName>
    </submittedName>
</protein>
<keyword evidence="2" id="KW-1185">Reference proteome</keyword>
<organism evidence="1 2">
    <name type="scientific">Phlebia brevispora</name>
    <dbReference type="NCBI Taxonomy" id="194682"/>
    <lineage>
        <taxon>Eukaryota</taxon>
        <taxon>Fungi</taxon>
        <taxon>Dikarya</taxon>
        <taxon>Basidiomycota</taxon>
        <taxon>Agaricomycotina</taxon>
        <taxon>Agaricomycetes</taxon>
        <taxon>Polyporales</taxon>
        <taxon>Meruliaceae</taxon>
        <taxon>Phlebia</taxon>
    </lineage>
</organism>
<reference evidence="1" key="1">
    <citation type="submission" date="2022-07" db="EMBL/GenBank/DDBJ databases">
        <title>Genome Sequence of Phlebia brevispora.</title>
        <authorList>
            <person name="Buettner E."/>
        </authorList>
    </citation>
    <scope>NUCLEOTIDE SEQUENCE</scope>
    <source>
        <strain evidence="1">MPL23</strain>
    </source>
</reference>
<accession>A0ACC1TFH1</accession>
<sequence length="622" mass="69421">MPAVLQFQGSLVHNLWGPRYCQLHPASRDEVSEQDIFPSDVESFVDWARILCNPFHADRSYRYTVIHAPKKDAHEPRKMEHVVFHVQGIVKKLNLKDTGTWNKSFEHAPKAIQYVGLGPTSDKTAFDAQLQAVDNIRGILSEVLNRRIMPVHRAPDELYLRKKVFNRTKFLRNPRSVISHKDPNFYAAERIATEWMAVDQIEVGERMSDGTVRACDQSSVRVGDFVDVSVIIQVRSYSDDGSGEGEMHLCIRQVVVLNRDGLARTHAVHGDVIMNTDNLELVTTCKYKLSKVPTPLVSSTMARQMTSSWSSGSSDSDSVVTPVEHQAVHDFLGWNEGETVGVKDAGVEGSELDDSALLSDFDFESEMTSFLVDGLVRNATLTRENIVRTSVTIVINQRPIGLCGSCFQMHQVRTTPTVAEVVELFRIRGIRYLSKAVVEYLQREAHGQADGILPMYCVPSDVQWHNLFAFPEIAPMNSQASGDLCLVDGGLRDFVLEGVTLRKADMIALSELLRALSSFNTQVIRWSRLRFTAYQCCSREPLESGPPHAVLPIDFTEEQFMVLQPEDLVLVHFYILKATDTWQGGNLSLRLTSFRTLYSPMGTTQSAAVQGGNSNAGSSIAA</sequence>
<evidence type="ECO:0000313" key="2">
    <source>
        <dbReference type="Proteomes" id="UP001148662"/>
    </source>
</evidence>
<evidence type="ECO:0000313" key="1">
    <source>
        <dbReference type="EMBL" id="KAJ3559808.1"/>
    </source>
</evidence>